<comment type="caution">
    <text evidence="1">The sequence shown here is derived from an EMBL/GenBank/DDBJ whole genome shotgun (WGS) entry which is preliminary data.</text>
</comment>
<keyword evidence="2" id="KW-1185">Reference proteome</keyword>
<gene>
    <name evidence="1" type="ORF">QFC20_001219</name>
</gene>
<evidence type="ECO:0000313" key="1">
    <source>
        <dbReference type="EMBL" id="KAJ9114848.1"/>
    </source>
</evidence>
<reference evidence="1" key="1">
    <citation type="submission" date="2023-04" db="EMBL/GenBank/DDBJ databases">
        <title>Draft Genome sequencing of Naganishia species isolated from polar environments using Oxford Nanopore Technology.</title>
        <authorList>
            <person name="Leo P."/>
            <person name="Venkateswaran K."/>
        </authorList>
    </citation>
    <scope>NUCLEOTIDE SEQUENCE</scope>
    <source>
        <strain evidence="1">MNA-CCFEE 5262</strain>
    </source>
</reference>
<name>A0ACC2WSV4_9TREE</name>
<sequence length="920" mass="98931">MSALNTSWTCNAEPTTYTSSQLSCNVNSRTLKSLFPLESVLTITRTVDQEKVAWINGSAGGLGMDLGGSGSAFAQIWYEGEEQFYCKATSCNQTITTSTTSTHNASTYTCAAMACTCIPNAQFCSGFFDLSGTINGLSGQLVIDCKPEGTCTFSQSFLNRLFGAQGLAMTDCSFGECVRQYVVDQAQGLVTTAKSGDSLSGGVIAGLAVVGALLALVILGFGAGYVRQRKARKRPLVENDDGFFGGGQRRGVGLEWSGVSYVVRRDQKGVVAGLKAAVGGWGHRRQRRATYDGSRYGRPVLDNVSGRLPPGGFCCILGPSGAGKTTLVDILAGKRKANGVMAGSVKMFVENGQDGNGKHRIGFVDQSDILAPTSTVRESLLFAAHLRLPENIPEAVKQARALEVMQQLGLSDVADTRIGDVARRGISGGEMRRVSIGLELIAAPDVLILDEPTSGLDSVSAANVISVLQRLARDPNSPTIIIASIHQPSSRLYQSFDTVLLLAEGKPLYFGPGGGAPVAYFANKGFPCPEGYNAADHLLEIASAGSCPAFDGHVPGEAHTRASMTDGYPLSPLESKPFPGGSPTPGLETLGKNDLESSRAGSSPPSSMDAAQSRGISSASKACSTTFLTQLEVLSGREWRNLKRDKTLLIAHIGLACILGVFAGGLYFHVDITISGFQNRVGSLFFLGVLLAFSSLSALYNLIEIRPLFLRERAASFYSRKSKKNYELKCLDVPSPNAWLLSRIVFDIVPLRLIPIILVSTIVYWMVGLSPHADRFFKFLLILVEYGLQLTIHNFLLAALIRNGGVAILLSSLYNLFLMTYAGFFVNIGKIPPVLRWLRYFSTLNYALEALVVNEVNSGLLINDTLAGVPVQISASLIMETLFGFNPSHYYRDVLVLFAFLAAYSGLLLLVVWFWLRESR</sequence>
<organism evidence="1 2">
    <name type="scientific">Naganishia adeliensis</name>
    <dbReference type="NCBI Taxonomy" id="92952"/>
    <lineage>
        <taxon>Eukaryota</taxon>
        <taxon>Fungi</taxon>
        <taxon>Dikarya</taxon>
        <taxon>Basidiomycota</taxon>
        <taxon>Agaricomycotina</taxon>
        <taxon>Tremellomycetes</taxon>
        <taxon>Filobasidiales</taxon>
        <taxon>Filobasidiaceae</taxon>
        <taxon>Naganishia</taxon>
    </lineage>
</organism>
<protein>
    <submittedName>
        <fullName evidence="1">Uncharacterized protein</fullName>
    </submittedName>
</protein>
<evidence type="ECO:0000313" key="2">
    <source>
        <dbReference type="Proteomes" id="UP001230649"/>
    </source>
</evidence>
<dbReference type="EMBL" id="JASBWS010000007">
    <property type="protein sequence ID" value="KAJ9114848.1"/>
    <property type="molecule type" value="Genomic_DNA"/>
</dbReference>
<dbReference type="Proteomes" id="UP001230649">
    <property type="component" value="Unassembled WGS sequence"/>
</dbReference>
<proteinExistence type="predicted"/>
<accession>A0ACC2WSV4</accession>